<sequence length="111" mass="12745">MDTSSSFSIYEFGGMQMVYRTKYRLDGSVLKHKACLFTKGFHQTLGVDFHDTFSPNIKASTIRVIFSLAVTYGWDIQQVDINHAFLNGDLLEDFYMVQPPGFVNTKYPHHI</sequence>
<reference evidence="2" key="1">
    <citation type="journal article" date="2022" name="Plant J.">
        <title>Strategies of tolerance reflected in two North American maple genomes.</title>
        <authorList>
            <person name="McEvoy S.L."/>
            <person name="Sezen U.U."/>
            <person name="Trouern-Trend A."/>
            <person name="McMahon S.M."/>
            <person name="Schaberg P.G."/>
            <person name="Yang J."/>
            <person name="Wegrzyn J.L."/>
            <person name="Swenson N.G."/>
        </authorList>
    </citation>
    <scope>NUCLEOTIDE SEQUENCE</scope>
    <source>
        <strain evidence="2">91603</strain>
    </source>
</reference>
<keyword evidence="3" id="KW-1185">Reference proteome</keyword>
<organism evidence="2 3">
    <name type="scientific">Acer negundo</name>
    <name type="common">Box elder</name>
    <dbReference type="NCBI Taxonomy" id="4023"/>
    <lineage>
        <taxon>Eukaryota</taxon>
        <taxon>Viridiplantae</taxon>
        <taxon>Streptophyta</taxon>
        <taxon>Embryophyta</taxon>
        <taxon>Tracheophyta</taxon>
        <taxon>Spermatophyta</taxon>
        <taxon>Magnoliopsida</taxon>
        <taxon>eudicotyledons</taxon>
        <taxon>Gunneridae</taxon>
        <taxon>Pentapetalae</taxon>
        <taxon>rosids</taxon>
        <taxon>malvids</taxon>
        <taxon>Sapindales</taxon>
        <taxon>Sapindaceae</taxon>
        <taxon>Hippocastanoideae</taxon>
        <taxon>Acereae</taxon>
        <taxon>Acer</taxon>
    </lineage>
</organism>
<evidence type="ECO:0000313" key="2">
    <source>
        <dbReference type="EMBL" id="KAI9153839.1"/>
    </source>
</evidence>
<accession>A0AAD5I7B7</accession>
<reference evidence="2" key="2">
    <citation type="submission" date="2023-02" db="EMBL/GenBank/DDBJ databases">
        <authorList>
            <person name="Swenson N.G."/>
            <person name="Wegrzyn J.L."/>
            <person name="Mcevoy S.L."/>
        </authorList>
    </citation>
    <scope>NUCLEOTIDE SEQUENCE</scope>
    <source>
        <strain evidence="2">91603</strain>
        <tissue evidence="2">Leaf</tissue>
    </source>
</reference>
<comment type="caution">
    <text evidence="2">The sequence shown here is derived from an EMBL/GenBank/DDBJ whole genome shotgun (WGS) entry which is preliminary data.</text>
</comment>
<dbReference type="EMBL" id="JAJSOW010000108">
    <property type="protein sequence ID" value="KAI9153839.1"/>
    <property type="molecule type" value="Genomic_DNA"/>
</dbReference>
<dbReference type="Proteomes" id="UP001064489">
    <property type="component" value="Chromosome 11"/>
</dbReference>
<name>A0AAD5I7B7_ACENE</name>
<dbReference type="InterPro" id="IPR013103">
    <property type="entry name" value="RVT_2"/>
</dbReference>
<gene>
    <name evidence="2" type="ORF">LWI28_017370</name>
</gene>
<dbReference type="AlphaFoldDB" id="A0AAD5I7B7"/>
<proteinExistence type="predicted"/>
<protein>
    <recommendedName>
        <fullName evidence="1">Reverse transcriptase Ty1/copia-type domain-containing protein</fullName>
    </recommendedName>
</protein>
<feature type="domain" description="Reverse transcriptase Ty1/copia-type" evidence="1">
    <location>
        <begin position="14"/>
        <end position="106"/>
    </location>
</feature>
<evidence type="ECO:0000259" key="1">
    <source>
        <dbReference type="Pfam" id="PF07727"/>
    </source>
</evidence>
<dbReference type="Pfam" id="PF07727">
    <property type="entry name" value="RVT_2"/>
    <property type="match status" value="1"/>
</dbReference>
<evidence type="ECO:0000313" key="3">
    <source>
        <dbReference type="Proteomes" id="UP001064489"/>
    </source>
</evidence>